<evidence type="ECO:0000313" key="4">
    <source>
        <dbReference type="Proteomes" id="UP000260983"/>
    </source>
</evidence>
<evidence type="ECO:0000259" key="2">
    <source>
        <dbReference type="Pfam" id="PF18291"/>
    </source>
</evidence>
<dbReference type="InterPro" id="IPR010992">
    <property type="entry name" value="IHF-like_DNA-bd_dom_sf"/>
</dbReference>
<dbReference type="Proteomes" id="UP000260983">
    <property type="component" value="Unassembled WGS sequence"/>
</dbReference>
<sequence>MSAYYDLLEKPDIRQTGEQQPLYARFIPKGTIERKEFLDRVHLFTGISRSLLEGAMASFMDELRDCLADGWTVELGELGYFTPSLSCRREVMEKKELRAASVTLRGLNFRLGKEFYKELDKKMQLERHPQSASKSESSAPLLSVEQRFRLLEDYFQQYPCINRAQYARLTGRSVKQAVTDLNLFIEDGLLTRYGAGRNVVYMRNK</sequence>
<proteinExistence type="predicted"/>
<evidence type="ECO:0000256" key="1">
    <source>
        <dbReference type="ARBA" id="ARBA00023125"/>
    </source>
</evidence>
<protein>
    <submittedName>
        <fullName evidence="3">DNA-binding protein</fullName>
    </submittedName>
</protein>
<reference evidence="3 4" key="1">
    <citation type="submission" date="2018-08" db="EMBL/GenBank/DDBJ databases">
        <title>A genome reference for cultivated species of the human gut microbiota.</title>
        <authorList>
            <person name="Zou Y."/>
            <person name="Xue W."/>
            <person name="Luo G."/>
        </authorList>
    </citation>
    <scope>NUCLEOTIDE SEQUENCE [LARGE SCALE GENOMIC DNA]</scope>
    <source>
        <strain evidence="3 4">OM05-15BH</strain>
    </source>
</reference>
<keyword evidence="1 3" id="KW-0238">DNA-binding</keyword>
<organism evidence="3 4">
    <name type="scientific">Bacteroides oleiciplenus</name>
    <dbReference type="NCBI Taxonomy" id="626931"/>
    <lineage>
        <taxon>Bacteria</taxon>
        <taxon>Pseudomonadati</taxon>
        <taxon>Bacteroidota</taxon>
        <taxon>Bacteroidia</taxon>
        <taxon>Bacteroidales</taxon>
        <taxon>Bacteroidaceae</taxon>
        <taxon>Bacteroides</taxon>
    </lineage>
</organism>
<dbReference type="Pfam" id="PF18291">
    <property type="entry name" value="HU-HIG"/>
    <property type="match status" value="1"/>
</dbReference>
<dbReference type="AlphaFoldDB" id="A0A3E5B9Q6"/>
<feature type="domain" description="HU" evidence="2">
    <location>
        <begin position="1"/>
        <end position="127"/>
    </location>
</feature>
<dbReference type="GO" id="GO:0003677">
    <property type="term" value="F:DNA binding"/>
    <property type="evidence" value="ECO:0007669"/>
    <property type="project" value="UniProtKB-KW"/>
</dbReference>
<comment type="caution">
    <text evidence="3">The sequence shown here is derived from an EMBL/GenBank/DDBJ whole genome shotgun (WGS) entry which is preliminary data.</text>
</comment>
<evidence type="ECO:0000313" key="3">
    <source>
        <dbReference type="EMBL" id="RGN34273.1"/>
    </source>
</evidence>
<dbReference type="SUPFAM" id="SSF47729">
    <property type="entry name" value="IHF-like DNA-binding proteins"/>
    <property type="match status" value="1"/>
</dbReference>
<accession>A0A3E5B9Q6</accession>
<dbReference type="EMBL" id="QSUL01000009">
    <property type="protein sequence ID" value="RGN34273.1"/>
    <property type="molecule type" value="Genomic_DNA"/>
</dbReference>
<dbReference type="InterPro" id="IPR041607">
    <property type="entry name" value="HU-HIG"/>
</dbReference>
<dbReference type="RefSeq" id="WP_009132540.1">
    <property type="nucleotide sequence ID" value="NZ_CABKRN010000007.1"/>
</dbReference>
<gene>
    <name evidence="3" type="ORF">DXB65_14385</name>
</gene>
<name>A0A3E5B9Q6_9BACE</name>